<feature type="transmembrane region" description="Helical" evidence="1">
    <location>
        <begin position="96"/>
        <end position="120"/>
    </location>
</feature>
<dbReference type="OrthoDB" id="2386090at2759"/>
<accession>A0A9P9AWP0</accession>
<evidence type="ECO:0000256" key="1">
    <source>
        <dbReference type="SAM" id="Phobius"/>
    </source>
</evidence>
<dbReference type="Proteomes" id="UP000777438">
    <property type="component" value="Unassembled WGS sequence"/>
</dbReference>
<keyword evidence="1" id="KW-1133">Transmembrane helix</keyword>
<feature type="transmembrane region" description="Helical" evidence="1">
    <location>
        <begin position="126"/>
        <end position="146"/>
    </location>
</feature>
<name>A0A9P9AWP0_9HYPO</name>
<gene>
    <name evidence="2" type="ORF">B0T10DRAFT_555175</name>
</gene>
<comment type="caution">
    <text evidence="2">The sequence shown here is derived from an EMBL/GenBank/DDBJ whole genome shotgun (WGS) entry which is preliminary data.</text>
</comment>
<evidence type="ECO:0000313" key="2">
    <source>
        <dbReference type="EMBL" id="KAH6900647.1"/>
    </source>
</evidence>
<evidence type="ECO:0000313" key="3">
    <source>
        <dbReference type="Proteomes" id="UP000777438"/>
    </source>
</evidence>
<keyword evidence="3" id="KW-1185">Reference proteome</keyword>
<sequence length="281" mass="32256">MFQLRTAIPRLRPIQLTHFPASSPLPASLPRTLRRTLQKSFQQQPRRCYALPTPKKPTRIEEELKRQARAAGKNGKAYELPERLIIYHAGTTRITFLAMVKITTLFVGAFFCFVVAPGYIKAEKPVWETAGVALCGLIPILFVTFVTSPFVTHVHIHLPDYARASRPILERYIKTLPPSTQLTFTTMSSISKPRYSALQAGDLAPARRRFGLVNYVRDTTAENAKRSWYMFRAVGKFYVQEKPPVRRVRYEKKKKDKVDAWIWDAIKQRVDKKIQNVSTPP</sequence>
<protein>
    <submittedName>
        <fullName evidence="2">Uncharacterized protein</fullName>
    </submittedName>
</protein>
<dbReference type="AlphaFoldDB" id="A0A9P9AWP0"/>
<dbReference type="EMBL" id="JAGPYM010000001">
    <property type="protein sequence ID" value="KAH6900647.1"/>
    <property type="molecule type" value="Genomic_DNA"/>
</dbReference>
<organism evidence="2 3">
    <name type="scientific">Thelonectria olida</name>
    <dbReference type="NCBI Taxonomy" id="1576542"/>
    <lineage>
        <taxon>Eukaryota</taxon>
        <taxon>Fungi</taxon>
        <taxon>Dikarya</taxon>
        <taxon>Ascomycota</taxon>
        <taxon>Pezizomycotina</taxon>
        <taxon>Sordariomycetes</taxon>
        <taxon>Hypocreomycetidae</taxon>
        <taxon>Hypocreales</taxon>
        <taxon>Nectriaceae</taxon>
        <taxon>Thelonectria</taxon>
    </lineage>
</organism>
<reference evidence="2 3" key="1">
    <citation type="journal article" date="2021" name="Nat. Commun.">
        <title>Genetic determinants of endophytism in the Arabidopsis root mycobiome.</title>
        <authorList>
            <person name="Mesny F."/>
            <person name="Miyauchi S."/>
            <person name="Thiergart T."/>
            <person name="Pickel B."/>
            <person name="Atanasova L."/>
            <person name="Karlsson M."/>
            <person name="Huettel B."/>
            <person name="Barry K.W."/>
            <person name="Haridas S."/>
            <person name="Chen C."/>
            <person name="Bauer D."/>
            <person name="Andreopoulos W."/>
            <person name="Pangilinan J."/>
            <person name="LaButti K."/>
            <person name="Riley R."/>
            <person name="Lipzen A."/>
            <person name="Clum A."/>
            <person name="Drula E."/>
            <person name="Henrissat B."/>
            <person name="Kohler A."/>
            <person name="Grigoriev I.V."/>
            <person name="Martin F.M."/>
            <person name="Hacquard S."/>
        </authorList>
    </citation>
    <scope>NUCLEOTIDE SEQUENCE [LARGE SCALE GENOMIC DNA]</scope>
    <source>
        <strain evidence="2 3">MPI-CAGE-CH-0241</strain>
    </source>
</reference>
<keyword evidence="1" id="KW-0812">Transmembrane</keyword>
<proteinExistence type="predicted"/>
<keyword evidence="1" id="KW-0472">Membrane</keyword>